<proteinExistence type="predicted"/>
<reference evidence="1 2" key="1">
    <citation type="submission" date="2019-03" db="EMBL/GenBank/DDBJ databases">
        <title>Genomic Encyclopedia of Type Strains, Phase IV (KMG-IV): sequencing the most valuable type-strain genomes for metagenomic binning, comparative biology and taxonomic classification.</title>
        <authorList>
            <person name="Goeker M."/>
        </authorList>
    </citation>
    <scope>NUCLEOTIDE SEQUENCE [LARGE SCALE GENOMIC DNA]</scope>
    <source>
        <strain evidence="1 2">DSM 46831</strain>
    </source>
</reference>
<protein>
    <submittedName>
        <fullName evidence="1">Putative DCC family thiol-disulfide oxidoreductase YuxK</fullName>
    </submittedName>
</protein>
<comment type="caution">
    <text evidence="1">The sequence shown here is derived from an EMBL/GenBank/DDBJ whole genome shotgun (WGS) entry which is preliminary data.</text>
</comment>
<evidence type="ECO:0000313" key="1">
    <source>
        <dbReference type="EMBL" id="TCP61548.1"/>
    </source>
</evidence>
<sequence length="150" mass="17599">MNWNKKKCSGQELGIQDSIEIQPLRSVLIFYDGWCPFCMSSIHKLEKWDFLKRLKFMSFRENAVVEKYGLDIVKLEKRIHSLVIKQDRIEEGVDTLIRISRNIPPLWVFSPILVLSARLGFGKRIYDWIASRRTIIPVGRCKETNCLISK</sequence>
<dbReference type="GO" id="GO:0015035">
    <property type="term" value="F:protein-disulfide reductase activity"/>
    <property type="evidence" value="ECO:0007669"/>
    <property type="project" value="InterPro"/>
</dbReference>
<dbReference type="InterPro" id="IPR007263">
    <property type="entry name" value="DCC1-like"/>
</dbReference>
<dbReference type="Proteomes" id="UP000294746">
    <property type="component" value="Unassembled WGS sequence"/>
</dbReference>
<gene>
    <name evidence="1" type="ORF">EDD57_16010</name>
</gene>
<dbReference type="AlphaFoldDB" id="A0A4R2RG67"/>
<keyword evidence="2" id="KW-1185">Reference proteome</keyword>
<dbReference type="EMBL" id="SLXV01000060">
    <property type="protein sequence ID" value="TCP61548.1"/>
    <property type="molecule type" value="Genomic_DNA"/>
</dbReference>
<dbReference type="Pfam" id="PF04134">
    <property type="entry name" value="DCC1-like"/>
    <property type="match status" value="1"/>
</dbReference>
<accession>A0A4R2RG67</accession>
<evidence type="ECO:0000313" key="2">
    <source>
        <dbReference type="Proteomes" id="UP000294746"/>
    </source>
</evidence>
<name>A0A4R2RG67_9BACL</name>
<organism evidence="1 2">
    <name type="scientific">Baia soyae</name>
    <dbReference type="NCBI Taxonomy" id="1544746"/>
    <lineage>
        <taxon>Bacteria</taxon>
        <taxon>Bacillati</taxon>
        <taxon>Bacillota</taxon>
        <taxon>Bacilli</taxon>
        <taxon>Bacillales</taxon>
        <taxon>Thermoactinomycetaceae</taxon>
        <taxon>Baia</taxon>
    </lineage>
</organism>
<dbReference type="RefSeq" id="WP_165873835.1">
    <property type="nucleotide sequence ID" value="NZ_SLXV01000060.1"/>
</dbReference>